<evidence type="ECO:0000259" key="1">
    <source>
        <dbReference type="Pfam" id="PF20720"/>
    </source>
</evidence>
<proteinExistence type="predicted"/>
<evidence type="ECO:0000313" key="3">
    <source>
        <dbReference type="Proteomes" id="UP000278970"/>
    </source>
</evidence>
<dbReference type="SUPFAM" id="SSF52540">
    <property type="entry name" value="P-loop containing nucleoside triphosphate hydrolases"/>
    <property type="match status" value="1"/>
</dbReference>
<feature type="domain" description="Novel STAND NTPase 3" evidence="1">
    <location>
        <begin position="199"/>
        <end position="314"/>
    </location>
</feature>
<sequence length="1194" mass="140365">MMSLINKIEQGIKELEGGGFQKLGDAYLRRKYNFKIVSLGSQEGTDKTTKGIPDSYAEEKGKYVYIMYGTHKSIISKLKEDIHSVKKKILDENISEDKVARLICCHTSSNITIKQKEDLEKIAEPYQLELIGINEIADDLTKLDFQYLAKEYLSISESTEQVWSINDFIRIHDESKTNAPISNDYIGDVSEIINTIKSSEKRIFLISAKPGTGKTRLAIEICSLLDRNKYNIICVKSNNQDIYQDVKRNLNLHKENIVFIDDVNTTQNYISTLGLLNTTSNIRFILTVRDYAKKDVINNVKVYGYNNIEPELIKDDNFKELLNQFSRNDFTNKEIEHIKTISKSNPRIAVIAAKLSSSRDLTNFNDEIDILKDYYEEILNKNNIIYAEQKTLFILSYLKKIRLESLEENQEFKKLLKITDITNTDFKSAVEKLHERELCNIYNDKIVKIADQSLDDYIVIKFLINKKISILEILHELYPVNDQRVVQILNQCSNFIRKESDLKGVSDAVKSYYYNESNFESDELKEKFLIQFGVLLPLEAISHVKNKIDNIESQAYTKTNFINQKDKKESIKDSVLNIVFVTTRTKYCSQILQLLLKYFDKNPNKISEVYSILEANYGLVTEREYIDYILAENTISELANLDLMKSYNQELSAAILKQYLKITIDRTEAYEESFTFRKCTIPDSEKLKEYHRSILKFLAKIYNVGSVDIRLYIERILYDYRRKILTYSESHRMTINRDLKSIRELFFYDIKKLSMIEEQIVYTLHKAEVKKNLSSVFDDYMISERQDIYNNLTNHNHVWIHKDDVKIRLQEIAYRYSNNWQNIFNFANQFKHSLFMNDTNIELVLFNMFLLLENDKKIGFLNLMFKSNYHFVNRNPISFLENIEKSSMQSVITSSQELEKYEWQLAYLTQIENVKNEDLQTLKSILKANSLPYYFTILNFERLILKDPRLKELLIQKAGNTNFVIPDFIREEEVPKLINLIGENDLKSQYLINLGSSKDHTYKLFQKLGENDINFAVEVLKKIDELKMGSSNLGYMVLHTINGFRDKKEIYKKFIRFAINRPYYYYNNMLEDIIKNDSQIILEMLEETNNEQFAIRLVNLGVEFLENSNQKLILFNLLRAKGFGKKSFQEIHFSPYSHFFTGSHVPVLELEKELLERIKEIFETDIDYIKLLRYLDKLIDGKRNAIERELEKEF</sequence>
<dbReference type="InterPro" id="IPR027417">
    <property type="entry name" value="P-loop_NTPase"/>
</dbReference>
<dbReference type="Pfam" id="PF20720">
    <property type="entry name" value="nSTAND3"/>
    <property type="match status" value="1"/>
</dbReference>
<dbReference type="Proteomes" id="UP000278970">
    <property type="component" value="Unassembled WGS sequence"/>
</dbReference>
<protein>
    <recommendedName>
        <fullName evidence="1">Novel STAND NTPase 3 domain-containing protein</fullName>
    </recommendedName>
</protein>
<evidence type="ECO:0000313" key="2">
    <source>
        <dbReference type="EMBL" id="RSI83736.1"/>
    </source>
</evidence>
<dbReference type="Gene3D" id="3.40.50.300">
    <property type="entry name" value="P-loop containing nucleotide triphosphate hydrolases"/>
    <property type="match status" value="1"/>
</dbReference>
<name>A0A3R9JNM5_STRMT</name>
<dbReference type="InterPro" id="IPR049050">
    <property type="entry name" value="nSTAND3"/>
</dbReference>
<dbReference type="EMBL" id="RJNS01000001">
    <property type="protein sequence ID" value="RSI83736.1"/>
    <property type="molecule type" value="Genomic_DNA"/>
</dbReference>
<dbReference type="AlphaFoldDB" id="A0A3R9JNM5"/>
<organism evidence="2 3">
    <name type="scientific">Streptococcus mitis</name>
    <dbReference type="NCBI Taxonomy" id="28037"/>
    <lineage>
        <taxon>Bacteria</taxon>
        <taxon>Bacillati</taxon>
        <taxon>Bacillota</taxon>
        <taxon>Bacilli</taxon>
        <taxon>Lactobacillales</taxon>
        <taxon>Streptococcaceae</taxon>
        <taxon>Streptococcus</taxon>
        <taxon>Streptococcus mitis group</taxon>
    </lineage>
</organism>
<comment type="caution">
    <text evidence="2">The sequence shown here is derived from an EMBL/GenBank/DDBJ whole genome shotgun (WGS) entry which is preliminary data.</text>
</comment>
<accession>A0A3R9JNM5</accession>
<reference evidence="2 3" key="1">
    <citation type="submission" date="2018-11" db="EMBL/GenBank/DDBJ databases">
        <title>Species Designations Belie Phenotypic and Genotypic Heterogeneity in Oral Streptococci.</title>
        <authorList>
            <person name="Velsko I."/>
        </authorList>
    </citation>
    <scope>NUCLEOTIDE SEQUENCE [LARGE SCALE GENOMIC DNA]</scope>
    <source>
        <strain evidence="2 3">BCA11</strain>
    </source>
</reference>
<gene>
    <name evidence="2" type="ORF">D8854_02380</name>
</gene>